<dbReference type="AlphaFoldDB" id="A0A940SW39"/>
<feature type="domain" description="N-acetyltransferase" evidence="1">
    <location>
        <begin position="5"/>
        <end position="156"/>
    </location>
</feature>
<gene>
    <name evidence="2" type="ORF">I6N95_18095</name>
</gene>
<sequence length="156" mass="17692">MTTIEIIKEEVPARKAEISAAVLADLPEWFGLPDATKEYVERAKDAHFWYATCDNGIVGFVYLNQTAKKVAEIYCIGVKKDYHGQKIGQQLVRALETYAANDCHCSFLQVKTVAYGKYAEYDRTVSFYHSQGFTEFEVFPTLWGSENPCQIMIKGI</sequence>
<organism evidence="2 3">
    <name type="scientific">Vagococcus allomyrinae</name>
    <dbReference type="NCBI Taxonomy" id="2794353"/>
    <lineage>
        <taxon>Bacteria</taxon>
        <taxon>Bacillati</taxon>
        <taxon>Bacillota</taxon>
        <taxon>Bacilli</taxon>
        <taxon>Lactobacillales</taxon>
        <taxon>Enterococcaceae</taxon>
        <taxon>Vagococcus</taxon>
    </lineage>
</organism>
<dbReference type="Pfam" id="PF13508">
    <property type="entry name" value="Acetyltransf_7"/>
    <property type="match status" value="1"/>
</dbReference>
<protein>
    <submittedName>
        <fullName evidence="2">GNAT family N-acetyltransferase</fullName>
    </submittedName>
</protein>
<name>A0A940SW39_9ENTE</name>
<accession>A0A940SW39</accession>
<dbReference type="RefSeq" id="WP_209530650.1">
    <property type="nucleotide sequence ID" value="NZ_JAEEGA010000013.1"/>
</dbReference>
<dbReference type="SUPFAM" id="SSF55729">
    <property type="entry name" value="Acyl-CoA N-acyltransferases (Nat)"/>
    <property type="match status" value="1"/>
</dbReference>
<evidence type="ECO:0000259" key="1">
    <source>
        <dbReference type="PROSITE" id="PS51186"/>
    </source>
</evidence>
<keyword evidence="3" id="KW-1185">Reference proteome</keyword>
<dbReference type="GO" id="GO:0016747">
    <property type="term" value="F:acyltransferase activity, transferring groups other than amino-acyl groups"/>
    <property type="evidence" value="ECO:0007669"/>
    <property type="project" value="InterPro"/>
</dbReference>
<proteinExistence type="predicted"/>
<dbReference type="InterPro" id="IPR016181">
    <property type="entry name" value="Acyl_CoA_acyltransferase"/>
</dbReference>
<evidence type="ECO:0000313" key="2">
    <source>
        <dbReference type="EMBL" id="MBP1042930.1"/>
    </source>
</evidence>
<dbReference type="Gene3D" id="3.40.630.30">
    <property type="match status" value="1"/>
</dbReference>
<dbReference type="CDD" id="cd04301">
    <property type="entry name" value="NAT_SF"/>
    <property type="match status" value="1"/>
</dbReference>
<reference evidence="2" key="1">
    <citation type="submission" date="2020-12" db="EMBL/GenBank/DDBJ databases">
        <title>Vagococcus allomyrinae sp. nov. and Enterococcus lavae sp. nov., isolated from the larvae of Allomyrina dichotoma.</title>
        <authorList>
            <person name="Lee S.D."/>
        </authorList>
    </citation>
    <scope>NUCLEOTIDE SEQUENCE</scope>
    <source>
        <strain evidence="2">BWB3-3</strain>
    </source>
</reference>
<dbReference type="InterPro" id="IPR000182">
    <property type="entry name" value="GNAT_dom"/>
</dbReference>
<dbReference type="EMBL" id="JAEEGA010000013">
    <property type="protein sequence ID" value="MBP1042930.1"/>
    <property type="molecule type" value="Genomic_DNA"/>
</dbReference>
<dbReference type="Proteomes" id="UP000674938">
    <property type="component" value="Unassembled WGS sequence"/>
</dbReference>
<dbReference type="PROSITE" id="PS51186">
    <property type="entry name" value="GNAT"/>
    <property type="match status" value="1"/>
</dbReference>
<evidence type="ECO:0000313" key="3">
    <source>
        <dbReference type="Proteomes" id="UP000674938"/>
    </source>
</evidence>
<comment type="caution">
    <text evidence="2">The sequence shown here is derived from an EMBL/GenBank/DDBJ whole genome shotgun (WGS) entry which is preliminary data.</text>
</comment>